<keyword evidence="2" id="KW-1185">Reference proteome</keyword>
<sequence>MIAGCRVVSIGTIVGSRAIVQLYRNEVVKLSVHDTGCQLYSVRGVDSSSWQRSISGTSTGLSSPLDTLDMSALPSHILWLTEYGTIELVLPII</sequence>
<dbReference type="Proteomes" id="UP000053593">
    <property type="component" value="Unassembled WGS sequence"/>
</dbReference>
<protein>
    <submittedName>
        <fullName evidence="1">Uncharacterized protein</fullName>
    </submittedName>
</protein>
<organism evidence="1 2">
    <name type="scientific">Collybiopsis luxurians FD-317 M1</name>
    <dbReference type="NCBI Taxonomy" id="944289"/>
    <lineage>
        <taxon>Eukaryota</taxon>
        <taxon>Fungi</taxon>
        <taxon>Dikarya</taxon>
        <taxon>Basidiomycota</taxon>
        <taxon>Agaricomycotina</taxon>
        <taxon>Agaricomycetes</taxon>
        <taxon>Agaricomycetidae</taxon>
        <taxon>Agaricales</taxon>
        <taxon>Marasmiineae</taxon>
        <taxon>Omphalotaceae</taxon>
        <taxon>Collybiopsis</taxon>
        <taxon>Collybiopsis luxurians</taxon>
    </lineage>
</organism>
<name>A0A0D0BCW1_9AGAR</name>
<dbReference type="AlphaFoldDB" id="A0A0D0BCW1"/>
<evidence type="ECO:0000313" key="2">
    <source>
        <dbReference type="Proteomes" id="UP000053593"/>
    </source>
</evidence>
<accession>A0A0D0BCW1</accession>
<dbReference type="HOGENOM" id="CLU_2527687_0_0_1"/>
<reference evidence="1 2" key="1">
    <citation type="submission" date="2014-04" db="EMBL/GenBank/DDBJ databases">
        <title>Evolutionary Origins and Diversification of the Mycorrhizal Mutualists.</title>
        <authorList>
            <consortium name="DOE Joint Genome Institute"/>
            <consortium name="Mycorrhizal Genomics Consortium"/>
            <person name="Kohler A."/>
            <person name="Kuo A."/>
            <person name="Nagy L.G."/>
            <person name="Floudas D."/>
            <person name="Copeland A."/>
            <person name="Barry K.W."/>
            <person name="Cichocki N."/>
            <person name="Veneault-Fourrey C."/>
            <person name="LaButti K."/>
            <person name="Lindquist E.A."/>
            <person name="Lipzen A."/>
            <person name="Lundell T."/>
            <person name="Morin E."/>
            <person name="Murat C."/>
            <person name="Riley R."/>
            <person name="Ohm R."/>
            <person name="Sun H."/>
            <person name="Tunlid A."/>
            <person name="Henrissat B."/>
            <person name="Grigoriev I.V."/>
            <person name="Hibbett D.S."/>
            <person name="Martin F."/>
        </authorList>
    </citation>
    <scope>NUCLEOTIDE SEQUENCE [LARGE SCALE GENOMIC DNA]</scope>
    <source>
        <strain evidence="1 2">FD-317 M1</strain>
    </source>
</reference>
<evidence type="ECO:0000313" key="1">
    <source>
        <dbReference type="EMBL" id="KIK52326.1"/>
    </source>
</evidence>
<gene>
    <name evidence="1" type="ORF">GYMLUDRAFT_77847</name>
</gene>
<dbReference type="EMBL" id="KN834844">
    <property type="protein sequence ID" value="KIK52326.1"/>
    <property type="molecule type" value="Genomic_DNA"/>
</dbReference>
<proteinExistence type="predicted"/>